<dbReference type="AlphaFoldDB" id="A0A377ABV9"/>
<dbReference type="Gene3D" id="3.40.710.10">
    <property type="entry name" value="DD-peptidase/beta-lactamase superfamily"/>
    <property type="match status" value="1"/>
</dbReference>
<dbReference type="Proteomes" id="UP000255543">
    <property type="component" value="Unassembled WGS sequence"/>
</dbReference>
<dbReference type="EMBL" id="UGEB01000001">
    <property type="protein sequence ID" value="STL03585.1"/>
    <property type="molecule type" value="Genomic_DNA"/>
</dbReference>
<evidence type="ECO:0000313" key="1">
    <source>
        <dbReference type="EMBL" id="STL03585.1"/>
    </source>
</evidence>
<dbReference type="InterPro" id="IPR012338">
    <property type="entry name" value="Beta-lactam/transpept-like"/>
</dbReference>
<name>A0A377ABV9_ECOLX</name>
<proteinExistence type="predicted"/>
<sequence length="106" mass="11561">MITVVISVIQRLPERFKDQISGYEGGARVPSCMGRLYESRSEGVPEQPLTPPPGIVTVNIDRSTGQLANGGNSREEYFIEGTQPTQQAVHEVGTTIIDNGEAQELF</sequence>
<protein>
    <submittedName>
        <fullName evidence="1">Penicillin-binding protein 1A</fullName>
    </submittedName>
</protein>
<organism evidence="1 2">
    <name type="scientific">Escherichia coli</name>
    <dbReference type="NCBI Taxonomy" id="562"/>
    <lineage>
        <taxon>Bacteria</taxon>
        <taxon>Pseudomonadati</taxon>
        <taxon>Pseudomonadota</taxon>
        <taxon>Gammaproteobacteria</taxon>
        <taxon>Enterobacterales</taxon>
        <taxon>Enterobacteriaceae</taxon>
        <taxon>Escherichia</taxon>
    </lineage>
</organism>
<evidence type="ECO:0000313" key="2">
    <source>
        <dbReference type="Proteomes" id="UP000255543"/>
    </source>
</evidence>
<reference evidence="1 2" key="1">
    <citation type="submission" date="2018-06" db="EMBL/GenBank/DDBJ databases">
        <authorList>
            <consortium name="Pathogen Informatics"/>
            <person name="Doyle S."/>
        </authorList>
    </citation>
    <scope>NUCLEOTIDE SEQUENCE [LARGE SCALE GENOMIC DNA]</scope>
    <source>
        <strain evidence="1 2">NCTC8179</strain>
    </source>
</reference>
<gene>
    <name evidence="1" type="primary">mrcA_1</name>
    <name evidence="1" type="ORF">NCTC8179_05853</name>
</gene>
<accession>A0A377ABV9</accession>